<accession>A0A317U326</accession>
<protein>
    <submittedName>
        <fullName evidence="1">Uncharacterized protein</fullName>
    </submittedName>
</protein>
<dbReference type="EMBL" id="QHJG01000025">
    <property type="protein sequence ID" value="PWY54912.1"/>
    <property type="molecule type" value="Genomic_DNA"/>
</dbReference>
<organism evidence="1 2">
    <name type="scientific">Legionella qingyii</name>
    <dbReference type="NCBI Taxonomy" id="2184757"/>
    <lineage>
        <taxon>Bacteria</taxon>
        <taxon>Pseudomonadati</taxon>
        <taxon>Pseudomonadota</taxon>
        <taxon>Gammaproteobacteria</taxon>
        <taxon>Legionellales</taxon>
        <taxon>Legionellaceae</taxon>
        <taxon>Legionella</taxon>
    </lineage>
</organism>
<name>A0A317U326_9GAMM</name>
<evidence type="ECO:0000313" key="1">
    <source>
        <dbReference type="EMBL" id="PWY54912.1"/>
    </source>
</evidence>
<evidence type="ECO:0000313" key="2">
    <source>
        <dbReference type="Proteomes" id="UP000247152"/>
    </source>
</evidence>
<dbReference type="Proteomes" id="UP000247152">
    <property type="component" value="Unassembled WGS sequence"/>
</dbReference>
<gene>
    <name evidence="1" type="ORF">DGG96_14555</name>
</gene>
<reference evidence="1 2" key="1">
    <citation type="submission" date="2018-05" db="EMBL/GenBank/DDBJ databases">
        <title>Legionella qingyii sp.nov., whole genome shotgun sequence.</title>
        <authorList>
            <person name="Wu H."/>
            <person name="Zhu Q."/>
            <person name="Hu C."/>
        </authorList>
    </citation>
    <scope>NUCLEOTIDE SEQUENCE [LARGE SCALE GENOMIC DNA]</scope>
    <source>
        <strain evidence="1 2">HEB18</strain>
    </source>
</reference>
<comment type="caution">
    <text evidence="1">The sequence shown here is derived from an EMBL/GenBank/DDBJ whole genome shotgun (WGS) entry which is preliminary data.</text>
</comment>
<dbReference type="AlphaFoldDB" id="A0A317U326"/>
<proteinExistence type="predicted"/>
<sequence length="85" mass="9455">MLKLSSALLVLILGIRCVDDGLVLAIANVKLNEEEGIVFPTDAHGLVFKEELAMRNIRSGVVFINRVFLKEKVFAVDILRRAVFS</sequence>